<dbReference type="Pfam" id="PF03498">
    <property type="entry name" value="CDtoxinA"/>
    <property type="match status" value="1"/>
</dbReference>
<comment type="caution">
    <text evidence="11">The sequence shown here is derived from an EMBL/GenBank/DDBJ whole genome shotgun (WGS) entry which is preliminary data.</text>
</comment>
<keyword evidence="3 10" id="KW-0732">Signal</keyword>
<protein>
    <recommendedName>
        <fullName evidence="13">Cytolethal distending toxin subunit A</fullName>
    </recommendedName>
</protein>
<accession>A0ABV6H145</accession>
<evidence type="ECO:0000256" key="6">
    <source>
        <dbReference type="ARBA" id="ARBA00023136"/>
    </source>
</evidence>
<evidence type="ECO:0000313" key="11">
    <source>
        <dbReference type="EMBL" id="MFC0309193.1"/>
    </source>
</evidence>
<keyword evidence="7" id="KW-0564">Palmitate</keyword>
<evidence type="ECO:0000313" key="12">
    <source>
        <dbReference type="Proteomes" id="UP001589767"/>
    </source>
</evidence>
<evidence type="ECO:0000256" key="3">
    <source>
        <dbReference type="ARBA" id="ARBA00022729"/>
    </source>
</evidence>
<keyword evidence="8" id="KW-0998">Cell outer membrane</keyword>
<feature type="signal peptide" evidence="10">
    <location>
        <begin position="1"/>
        <end position="28"/>
    </location>
</feature>
<dbReference type="PROSITE" id="PS50231">
    <property type="entry name" value="RICIN_B_LECTIN"/>
    <property type="match status" value="1"/>
</dbReference>
<dbReference type="Gene3D" id="2.80.10.50">
    <property type="match status" value="1"/>
</dbReference>
<evidence type="ECO:0000256" key="1">
    <source>
        <dbReference type="ARBA" id="ARBA00004459"/>
    </source>
</evidence>
<evidence type="ECO:0000256" key="8">
    <source>
        <dbReference type="ARBA" id="ARBA00023237"/>
    </source>
</evidence>
<name>A0ABV6H145_9PAST</name>
<keyword evidence="5" id="KW-0843">Virulence</keyword>
<feature type="chain" id="PRO_5046672860" description="Cytolethal distending toxin subunit A" evidence="10">
    <location>
        <begin position="29"/>
        <end position="189"/>
    </location>
</feature>
<evidence type="ECO:0000256" key="4">
    <source>
        <dbReference type="ARBA" id="ARBA00022734"/>
    </source>
</evidence>
<dbReference type="RefSeq" id="WP_382370425.1">
    <property type="nucleotide sequence ID" value="NZ_JBHLWB010000005.1"/>
</dbReference>
<comment type="subcellular location">
    <subcellularLocation>
        <location evidence="1">Cell outer membrane</location>
        <topology evidence="1">Lipid-anchor</topology>
    </subcellularLocation>
</comment>
<sequence>MNKFIIWKNIKYIFTGLILILASQSSFAEEEDISKSDLIDDTIQVDPLITLRSLATGSPLTNGQFPDERNLTWIIREVLPKSTLFHTSSGLTQFKVPNLERCLYTIQNRIITANCDSFDSGSLWKIIPTVKGGVQIKSLRSEMCLSAGNSYSDFRLAPCQEDPNKNTSVKLLWIFSPAAINASLSPELP</sequence>
<dbReference type="InterPro" id="IPR003558">
    <property type="entry name" value="CDtoxinA/C"/>
</dbReference>
<dbReference type="InterPro" id="IPR035992">
    <property type="entry name" value="Ricin_B-like_lectins"/>
</dbReference>
<organism evidence="11 12">
    <name type="scientific">Gallibacterium trehalosifermentans</name>
    <dbReference type="NCBI Taxonomy" id="516935"/>
    <lineage>
        <taxon>Bacteria</taxon>
        <taxon>Pseudomonadati</taxon>
        <taxon>Pseudomonadota</taxon>
        <taxon>Gammaproteobacteria</taxon>
        <taxon>Pasteurellales</taxon>
        <taxon>Pasteurellaceae</taxon>
        <taxon>Gallibacterium</taxon>
    </lineage>
</organism>
<evidence type="ECO:0000256" key="5">
    <source>
        <dbReference type="ARBA" id="ARBA00023026"/>
    </source>
</evidence>
<gene>
    <name evidence="11" type="ORF">ACFFHK_05655</name>
</gene>
<evidence type="ECO:0000256" key="9">
    <source>
        <dbReference type="ARBA" id="ARBA00023288"/>
    </source>
</evidence>
<dbReference type="EMBL" id="JBHLWB010000005">
    <property type="protein sequence ID" value="MFC0309193.1"/>
    <property type="molecule type" value="Genomic_DNA"/>
</dbReference>
<evidence type="ECO:0000256" key="10">
    <source>
        <dbReference type="SAM" id="SignalP"/>
    </source>
</evidence>
<dbReference type="SUPFAM" id="SSF50370">
    <property type="entry name" value="Ricin B-like lectins"/>
    <property type="match status" value="1"/>
</dbReference>
<proteinExistence type="predicted"/>
<evidence type="ECO:0000256" key="2">
    <source>
        <dbReference type="ARBA" id="ARBA00022656"/>
    </source>
</evidence>
<keyword evidence="4" id="KW-0430">Lectin</keyword>
<keyword evidence="12" id="KW-1185">Reference proteome</keyword>
<reference evidence="11 12" key="1">
    <citation type="submission" date="2024-09" db="EMBL/GenBank/DDBJ databases">
        <authorList>
            <person name="Sun Q."/>
            <person name="Mori K."/>
        </authorList>
    </citation>
    <scope>NUCLEOTIDE SEQUENCE [LARGE SCALE GENOMIC DNA]</scope>
    <source>
        <strain evidence="11 12">CCM 7539</strain>
    </source>
</reference>
<keyword evidence="6" id="KW-0472">Membrane</keyword>
<keyword evidence="2" id="KW-0800">Toxin</keyword>
<keyword evidence="9" id="KW-0449">Lipoprotein</keyword>
<evidence type="ECO:0000256" key="7">
    <source>
        <dbReference type="ARBA" id="ARBA00023139"/>
    </source>
</evidence>
<evidence type="ECO:0008006" key="13">
    <source>
        <dbReference type="Google" id="ProtNLM"/>
    </source>
</evidence>
<dbReference type="Proteomes" id="UP001589767">
    <property type="component" value="Unassembled WGS sequence"/>
</dbReference>